<dbReference type="KEGG" id="pmq:PM3016_6707"/>
<evidence type="ECO:0000313" key="1">
    <source>
        <dbReference type="EMBL" id="AFC33315.1"/>
    </source>
</evidence>
<keyword evidence="2" id="KW-1185">Reference proteome</keyword>
<dbReference type="Proteomes" id="UP000007523">
    <property type="component" value="Chromosome"/>
</dbReference>
<proteinExistence type="predicted"/>
<dbReference type="HOGENOM" id="CLU_2082489_0_0_9"/>
<dbReference type="RefSeq" id="WP_014372360.1">
    <property type="nucleotide sequence ID" value="NC_016935.1"/>
</dbReference>
<gene>
    <name evidence="1" type="ORF">PM3016_6707</name>
</gene>
<name>H6NNJ4_9BACL</name>
<evidence type="ECO:0000313" key="2">
    <source>
        <dbReference type="Proteomes" id="UP000007523"/>
    </source>
</evidence>
<sequence length="117" mass="13294">MLEPMTYEELRAYVPKDFMTFMSEGLTPVQAASRLIDEYEIQTDDYEDVSWLFTVLLAELGVSYHCLSEEVKAEALGIIDNGKLIEAWKQDGVSESELELRSGYLEEVKGKLLNYGS</sequence>
<protein>
    <submittedName>
        <fullName evidence="1">Uncharacterized protein</fullName>
    </submittedName>
</protein>
<dbReference type="STRING" id="1116391.PM3016_6707"/>
<organism evidence="1 2">
    <name type="scientific">Paenibacillus mucilaginosus 3016</name>
    <dbReference type="NCBI Taxonomy" id="1116391"/>
    <lineage>
        <taxon>Bacteria</taxon>
        <taxon>Bacillati</taxon>
        <taxon>Bacillota</taxon>
        <taxon>Bacilli</taxon>
        <taxon>Bacillales</taxon>
        <taxon>Paenibacillaceae</taxon>
        <taxon>Paenibacillus</taxon>
    </lineage>
</organism>
<dbReference type="EMBL" id="CP003235">
    <property type="protein sequence ID" value="AFC33315.1"/>
    <property type="molecule type" value="Genomic_DNA"/>
</dbReference>
<reference evidence="1 2" key="1">
    <citation type="journal article" date="2012" name="J. Bacteriol.">
        <title>Complete Genome Sequence of Paenibacillus mucilaginosus 3016, a Bacterium Functional as Microbial Fertilizer.</title>
        <authorList>
            <person name="Ma M."/>
            <person name="Wang Z."/>
            <person name="Li L."/>
            <person name="Jiang X."/>
            <person name="Guan D."/>
            <person name="Cao F."/>
            <person name="Chen H."/>
            <person name="Wang X."/>
            <person name="Shen D."/>
            <person name="Du B."/>
            <person name="Li J."/>
        </authorList>
    </citation>
    <scope>NUCLEOTIDE SEQUENCE [LARGE SCALE GENOMIC DNA]</scope>
    <source>
        <strain evidence="1 2">3016</strain>
    </source>
</reference>
<accession>H6NNJ4</accession>
<dbReference type="AlphaFoldDB" id="H6NNJ4"/>